<evidence type="ECO:0000313" key="2">
    <source>
        <dbReference type="EMBL" id="SBS94013.1"/>
    </source>
</evidence>
<keyword evidence="1" id="KW-0472">Membrane</keyword>
<accession>A0A1A8WP14</accession>
<keyword evidence="1" id="KW-0812">Transmembrane</keyword>
<dbReference type="EMBL" id="FLQU01001685">
    <property type="protein sequence ID" value="SBS94013.1"/>
    <property type="molecule type" value="Genomic_DNA"/>
</dbReference>
<dbReference type="Proteomes" id="UP000078560">
    <property type="component" value="Unassembled WGS sequence"/>
</dbReference>
<protein>
    <submittedName>
        <fullName evidence="2">PIR Superfamily Protein</fullName>
    </submittedName>
</protein>
<sequence length="339" mass="39938">MQKTYDFSLNLPSRKLYENFYRGKYNADEYNKCDSLANSFRKYKDIDDFCMDIRGNLKNFHLLKIDSTFEDYKCQFLNIWIHYHLSAKKIEYTDVLTYINRYFLEFYDNTNKCTYDFYSVPEVDFEKLKTLFDYALDYSYINYYVNQYPCTKANEEYISKRRSIYEEFNRECISSNTKIYCNPLKSLIYAHYKNDKLLDLKCKTVMDSSSSSRDQGHLDGDSFQTGGLDSEPLGYGRVSTFGDVHQNGHGAQSELAEATPPSVPSNIIMSLFFPMIGIVLLFILYKFTPFGSWMNSFILRKRKILSKVDSEMSDEFIEDGLEHENIYPGGRHHINYHQT</sequence>
<gene>
    <name evidence="2" type="ORF">POVCU2_0085440</name>
</gene>
<evidence type="ECO:0000256" key="1">
    <source>
        <dbReference type="SAM" id="Phobius"/>
    </source>
</evidence>
<reference evidence="3" key="1">
    <citation type="submission" date="2016-05" db="EMBL/GenBank/DDBJ databases">
        <authorList>
            <person name="Naeem Raeece"/>
        </authorList>
    </citation>
    <scope>NUCLEOTIDE SEQUENCE [LARGE SCALE GENOMIC DNA]</scope>
</reference>
<name>A0A1A8WP14_PLAOA</name>
<feature type="transmembrane region" description="Helical" evidence="1">
    <location>
        <begin position="267"/>
        <end position="285"/>
    </location>
</feature>
<dbReference type="Pfam" id="PF05795">
    <property type="entry name" value="Plasmodium_Vir"/>
    <property type="match status" value="1"/>
</dbReference>
<evidence type="ECO:0000313" key="3">
    <source>
        <dbReference type="Proteomes" id="UP000078560"/>
    </source>
</evidence>
<dbReference type="AlphaFoldDB" id="A0A1A8WP14"/>
<dbReference type="InterPro" id="IPR008780">
    <property type="entry name" value="Plasmodium_Vir"/>
</dbReference>
<organism evidence="2 3">
    <name type="scientific">Plasmodium ovale curtisi</name>
    <dbReference type="NCBI Taxonomy" id="864141"/>
    <lineage>
        <taxon>Eukaryota</taxon>
        <taxon>Sar</taxon>
        <taxon>Alveolata</taxon>
        <taxon>Apicomplexa</taxon>
        <taxon>Aconoidasida</taxon>
        <taxon>Haemosporida</taxon>
        <taxon>Plasmodiidae</taxon>
        <taxon>Plasmodium</taxon>
        <taxon>Plasmodium (Plasmodium)</taxon>
    </lineage>
</organism>
<keyword evidence="1" id="KW-1133">Transmembrane helix</keyword>
<proteinExistence type="predicted"/>